<dbReference type="Gene3D" id="3.40.50.1820">
    <property type="entry name" value="alpha/beta hydrolase"/>
    <property type="match status" value="1"/>
</dbReference>
<sequence>MSDDLEIRSGGVIAVDTADLRHAAGRLTSLASAGDRVHAALVGVAHHLAMHGVFASVPCALADEAAGRAAALAADLRTLSLVYELVELEAQRAAAEAGGDPARAARLGRAYAARQAEAGDAGAEAMRLLDGWRGEAHAELERQIAQALQPLGPQGWGAAFALPLLLARVRTLGRGFVPRDARLRGEPQPVTVPVLRRGAATAPHALADIAARMPGHGDGRIRVERYVMPDGSRQFAAYLAGTQSAMSVSEPFDMASNLDLYDGARAASYDAVVAALHAAGARDGDTVHLAGHSQGGMIAERLALDGQFRVATVVTFGSPVQADVRGDTLQVALRHTDDPVAALAAGGAPYPTGAPGSFVAERVADPGGSVTDLAFGAHQLDAYAETARLVDASDDPRVDAVRERLAELGTATSVTATLYGAERGWVRAPGRADPNPVSASSSAAGGG</sequence>
<evidence type="ECO:0000313" key="2">
    <source>
        <dbReference type="EMBL" id="TXK15038.1"/>
    </source>
</evidence>
<feature type="compositionally biased region" description="Low complexity" evidence="1">
    <location>
        <begin position="438"/>
        <end position="447"/>
    </location>
</feature>
<dbReference type="OrthoDB" id="4790882at2"/>
<gene>
    <name evidence="2" type="ORF">FVP74_01025</name>
</gene>
<evidence type="ECO:0000256" key="1">
    <source>
        <dbReference type="SAM" id="MobiDB-lite"/>
    </source>
</evidence>
<accession>A0A5C8I8B2</accession>
<reference evidence="2 3" key="1">
    <citation type="submission" date="2019-08" db="EMBL/GenBank/DDBJ databases">
        <authorList>
            <person name="Dong K."/>
        </authorList>
    </citation>
    <scope>NUCLEOTIDE SEQUENCE [LARGE SCALE GENOMIC DNA]</scope>
    <source>
        <strain evidence="2 3">K-1</strain>
    </source>
</reference>
<dbReference type="InterPro" id="IPR029058">
    <property type="entry name" value="AB_hydrolase_fold"/>
</dbReference>
<dbReference type="RefSeq" id="WP_147049852.1">
    <property type="nucleotide sequence ID" value="NZ_BKAH01000003.1"/>
</dbReference>
<comment type="caution">
    <text evidence="2">The sequence shown here is derived from an EMBL/GenBank/DDBJ whole genome shotgun (WGS) entry which is preliminary data.</text>
</comment>
<dbReference type="EMBL" id="VRSX01000001">
    <property type="protein sequence ID" value="TXK15038.1"/>
    <property type="molecule type" value="Genomic_DNA"/>
</dbReference>
<protein>
    <recommendedName>
        <fullName evidence="4">Alpha/beta hydrolase</fullName>
    </recommendedName>
</protein>
<evidence type="ECO:0008006" key="4">
    <source>
        <dbReference type="Google" id="ProtNLM"/>
    </source>
</evidence>
<keyword evidence="3" id="KW-1185">Reference proteome</keyword>
<organism evidence="2 3">
    <name type="scientific">Microbacterium saccharophilum</name>
    <dbReference type="NCBI Taxonomy" id="1213358"/>
    <lineage>
        <taxon>Bacteria</taxon>
        <taxon>Bacillati</taxon>
        <taxon>Actinomycetota</taxon>
        <taxon>Actinomycetes</taxon>
        <taxon>Micrococcales</taxon>
        <taxon>Microbacteriaceae</taxon>
        <taxon>Microbacterium</taxon>
    </lineage>
</organism>
<dbReference type="Proteomes" id="UP000321949">
    <property type="component" value="Unassembled WGS sequence"/>
</dbReference>
<dbReference type="SUPFAM" id="SSF53474">
    <property type="entry name" value="alpha/beta-Hydrolases"/>
    <property type="match status" value="1"/>
</dbReference>
<proteinExistence type="predicted"/>
<dbReference type="AlphaFoldDB" id="A0A5C8I8B2"/>
<name>A0A5C8I8B2_9MICO</name>
<feature type="region of interest" description="Disordered" evidence="1">
    <location>
        <begin position="427"/>
        <end position="447"/>
    </location>
</feature>
<evidence type="ECO:0000313" key="3">
    <source>
        <dbReference type="Proteomes" id="UP000321949"/>
    </source>
</evidence>